<evidence type="ECO:0000259" key="1">
    <source>
        <dbReference type="Pfam" id="PF08021"/>
    </source>
</evidence>
<evidence type="ECO:0000313" key="3">
    <source>
        <dbReference type="Proteomes" id="UP000031246"/>
    </source>
</evidence>
<proteinExistence type="predicted"/>
<dbReference type="InterPro" id="IPR013113">
    <property type="entry name" value="SIP_FAD-bd"/>
</dbReference>
<accession>A0A0C1FT19</accession>
<dbReference type="AlphaFoldDB" id="A0A0C1FT19"/>
<evidence type="ECO:0000313" key="2">
    <source>
        <dbReference type="EMBL" id="KIA94923.1"/>
    </source>
</evidence>
<dbReference type="InterPro" id="IPR039374">
    <property type="entry name" value="SIP_fam"/>
</dbReference>
<comment type="caution">
    <text evidence="2">The sequence shown here is derived from an EMBL/GenBank/DDBJ whole genome shotgun (WGS) entry which is preliminary data.</text>
</comment>
<organism evidence="2 3">
    <name type="scientific">Pedobacter kyungheensis</name>
    <dbReference type="NCBI Taxonomy" id="1069985"/>
    <lineage>
        <taxon>Bacteria</taxon>
        <taxon>Pseudomonadati</taxon>
        <taxon>Bacteroidota</taxon>
        <taxon>Sphingobacteriia</taxon>
        <taxon>Sphingobacteriales</taxon>
        <taxon>Sphingobacteriaceae</taxon>
        <taxon>Pedobacter</taxon>
    </lineage>
</organism>
<dbReference type="InterPro" id="IPR017938">
    <property type="entry name" value="Riboflavin_synthase-like_b-brl"/>
</dbReference>
<sequence>MPKLPSWLVNTMEKVISNKIYAVEVVETKMLSSNLKCITFKGDFFDAKFIPGNEVLFRVNANEYRHYTLSAFDQEKDTCEVIFYLNQQGPGYNFAANIQKGDHLKLIADRARVKYNEASNQHFFFGDETSMGLYESLGKKAVDEDVEYFGVLELQEANFDSVDHINLLIDVVPSDLSAPAKNAITWMDNMHPLCWEMWQNATFYLTGRAKSVQEFKKYLKQRGVRFGQIITMPYWEIGKVGGGA</sequence>
<protein>
    <recommendedName>
        <fullName evidence="1">Siderophore-interacting FAD-binding domain-containing protein</fullName>
    </recommendedName>
</protein>
<dbReference type="RefSeq" id="WP_039474187.1">
    <property type="nucleotide sequence ID" value="NZ_JSYN01000007.1"/>
</dbReference>
<reference evidence="2 3" key="1">
    <citation type="submission" date="2014-10" db="EMBL/GenBank/DDBJ databases">
        <title>Pedobacter Kyungheensis.</title>
        <authorList>
            <person name="Anderson B.M."/>
            <person name="Newman J.D."/>
        </authorList>
    </citation>
    <scope>NUCLEOTIDE SEQUENCE [LARGE SCALE GENOMIC DNA]</scope>
    <source>
        <strain evidence="2 3">KACC 16221</strain>
    </source>
</reference>
<dbReference type="PANTHER" id="PTHR30157:SF0">
    <property type="entry name" value="NADPH-DEPENDENT FERRIC-CHELATE REDUCTASE"/>
    <property type="match status" value="1"/>
</dbReference>
<dbReference type="PANTHER" id="PTHR30157">
    <property type="entry name" value="FERRIC REDUCTASE, NADPH-DEPENDENT"/>
    <property type="match status" value="1"/>
</dbReference>
<name>A0A0C1FT19_9SPHI</name>
<feature type="domain" description="Siderophore-interacting FAD-binding" evidence="1">
    <location>
        <begin position="64"/>
        <end position="108"/>
    </location>
</feature>
<dbReference type="EMBL" id="JSYN01000007">
    <property type="protein sequence ID" value="KIA94923.1"/>
    <property type="molecule type" value="Genomic_DNA"/>
</dbReference>
<dbReference type="OrthoDB" id="9814826at2"/>
<dbReference type="Gene3D" id="2.40.30.10">
    <property type="entry name" value="Translation factors"/>
    <property type="match status" value="1"/>
</dbReference>
<keyword evidence="3" id="KW-1185">Reference proteome</keyword>
<gene>
    <name evidence="2" type="ORF">OC25_08295</name>
</gene>
<dbReference type="Pfam" id="PF08021">
    <property type="entry name" value="FAD_binding_9"/>
    <property type="match status" value="1"/>
</dbReference>
<dbReference type="Proteomes" id="UP000031246">
    <property type="component" value="Unassembled WGS sequence"/>
</dbReference>
<dbReference type="SUPFAM" id="SSF63380">
    <property type="entry name" value="Riboflavin synthase domain-like"/>
    <property type="match status" value="1"/>
</dbReference>